<dbReference type="EMBL" id="FUEG01000014">
    <property type="protein sequence ID" value="SJL11525.1"/>
    <property type="molecule type" value="Genomic_DNA"/>
</dbReference>
<evidence type="ECO:0000313" key="2">
    <source>
        <dbReference type="Proteomes" id="UP000219338"/>
    </source>
</evidence>
<keyword evidence="2" id="KW-1185">Reference proteome</keyword>
<dbReference type="AlphaFoldDB" id="A0A284RS51"/>
<evidence type="ECO:0000313" key="1">
    <source>
        <dbReference type="EMBL" id="SJL11525.1"/>
    </source>
</evidence>
<dbReference type="OrthoDB" id="10570809at2759"/>
<protein>
    <submittedName>
        <fullName evidence="1">Uncharacterized protein</fullName>
    </submittedName>
</protein>
<organism evidence="1 2">
    <name type="scientific">Armillaria ostoyae</name>
    <name type="common">Armillaria root rot fungus</name>
    <dbReference type="NCBI Taxonomy" id="47428"/>
    <lineage>
        <taxon>Eukaryota</taxon>
        <taxon>Fungi</taxon>
        <taxon>Dikarya</taxon>
        <taxon>Basidiomycota</taxon>
        <taxon>Agaricomycotina</taxon>
        <taxon>Agaricomycetes</taxon>
        <taxon>Agaricomycetidae</taxon>
        <taxon>Agaricales</taxon>
        <taxon>Marasmiineae</taxon>
        <taxon>Physalacriaceae</taxon>
        <taxon>Armillaria</taxon>
    </lineage>
</organism>
<accession>A0A284RS51</accession>
<sequence>MKQTKGCNIGAILRYLRKVYDKALRILRATIQAEGDVGDTSLESPSLATPRMASWEAQRIVRQVDDLEDEATVSSTDSSGVV</sequence>
<proteinExistence type="predicted"/>
<gene>
    <name evidence="1" type="ORF">ARMOST_14929</name>
</gene>
<dbReference type="Proteomes" id="UP000219338">
    <property type="component" value="Unassembled WGS sequence"/>
</dbReference>
<reference evidence="2" key="1">
    <citation type="journal article" date="2017" name="Nat. Ecol. Evol.">
        <title>Genome expansion and lineage-specific genetic innovations in the forest pathogenic fungi Armillaria.</title>
        <authorList>
            <person name="Sipos G."/>
            <person name="Prasanna A.N."/>
            <person name="Walter M.C."/>
            <person name="O'Connor E."/>
            <person name="Balint B."/>
            <person name="Krizsan K."/>
            <person name="Kiss B."/>
            <person name="Hess J."/>
            <person name="Varga T."/>
            <person name="Slot J."/>
            <person name="Riley R."/>
            <person name="Boka B."/>
            <person name="Rigling D."/>
            <person name="Barry K."/>
            <person name="Lee J."/>
            <person name="Mihaltcheva S."/>
            <person name="LaButti K."/>
            <person name="Lipzen A."/>
            <person name="Waldron R."/>
            <person name="Moloney N.M."/>
            <person name="Sperisen C."/>
            <person name="Kredics L."/>
            <person name="Vagvoelgyi C."/>
            <person name="Patrignani A."/>
            <person name="Fitzpatrick D."/>
            <person name="Nagy I."/>
            <person name="Doyle S."/>
            <person name="Anderson J.B."/>
            <person name="Grigoriev I.V."/>
            <person name="Gueldener U."/>
            <person name="Muensterkoetter M."/>
            <person name="Nagy L.G."/>
        </authorList>
    </citation>
    <scope>NUCLEOTIDE SEQUENCE [LARGE SCALE GENOMIC DNA]</scope>
    <source>
        <strain evidence="2">C18/9</strain>
    </source>
</reference>
<name>A0A284RS51_ARMOS</name>